<reference evidence="2" key="1">
    <citation type="journal article" date="2020" name="Stud. Mycol.">
        <title>101 Dothideomycetes genomes: a test case for predicting lifestyles and emergence of pathogens.</title>
        <authorList>
            <person name="Haridas S."/>
            <person name="Albert R."/>
            <person name="Binder M."/>
            <person name="Bloem J."/>
            <person name="Labutti K."/>
            <person name="Salamov A."/>
            <person name="Andreopoulos B."/>
            <person name="Baker S."/>
            <person name="Barry K."/>
            <person name="Bills G."/>
            <person name="Bluhm B."/>
            <person name="Cannon C."/>
            <person name="Castanera R."/>
            <person name="Culley D."/>
            <person name="Daum C."/>
            <person name="Ezra D."/>
            <person name="Gonzalez J."/>
            <person name="Henrissat B."/>
            <person name="Kuo A."/>
            <person name="Liang C."/>
            <person name="Lipzen A."/>
            <person name="Lutzoni F."/>
            <person name="Magnuson J."/>
            <person name="Mondo S."/>
            <person name="Nolan M."/>
            <person name="Ohm R."/>
            <person name="Pangilinan J."/>
            <person name="Park H.-J."/>
            <person name="Ramirez L."/>
            <person name="Alfaro M."/>
            <person name="Sun H."/>
            <person name="Tritt A."/>
            <person name="Yoshinaga Y."/>
            <person name="Zwiers L.-H."/>
            <person name="Turgeon B."/>
            <person name="Goodwin S."/>
            <person name="Spatafora J."/>
            <person name="Crous P."/>
            <person name="Grigoriev I."/>
        </authorList>
    </citation>
    <scope>NUCLEOTIDE SEQUENCE</scope>
    <source>
        <strain evidence="2">CBS 480.64</strain>
    </source>
</reference>
<dbReference type="Gene3D" id="2.60.11.10">
    <property type="entry name" value="Cytochrome c oxidase, subunit Vb"/>
    <property type="match status" value="1"/>
</dbReference>
<dbReference type="PROSITE" id="PS51359">
    <property type="entry name" value="COX5B_2"/>
    <property type="match status" value="1"/>
</dbReference>
<dbReference type="SUPFAM" id="SSF57802">
    <property type="entry name" value="Rubredoxin-like"/>
    <property type="match status" value="1"/>
</dbReference>
<gene>
    <name evidence="2" type="ORF">K470DRAFT_112703</name>
</gene>
<sequence>MLFLRQAVPAFRRSALASRPLIARSFATTGLRNAEPRSQDHNPSPGDESKLLTPLNDIHSESDLLPPGADPGTVPTDLNQSTGIERLEILGKMQGVDVFDMRPLDASRKGTLDNPIVVHSFGDEQ</sequence>
<dbReference type="EMBL" id="MU005999">
    <property type="protein sequence ID" value="KAF2858989.1"/>
    <property type="molecule type" value="Genomic_DNA"/>
</dbReference>
<evidence type="ECO:0000313" key="3">
    <source>
        <dbReference type="Proteomes" id="UP000799421"/>
    </source>
</evidence>
<dbReference type="InterPro" id="IPR036972">
    <property type="entry name" value="Cyt_c_oxidase_su5b_sf"/>
</dbReference>
<dbReference type="GO" id="GO:0005740">
    <property type="term" value="C:mitochondrial envelope"/>
    <property type="evidence" value="ECO:0007669"/>
    <property type="project" value="InterPro"/>
</dbReference>
<evidence type="ECO:0000313" key="2">
    <source>
        <dbReference type="EMBL" id="KAF2858989.1"/>
    </source>
</evidence>
<dbReference type="GO" id="GO:0006123">
    <property type="term" value="P:mitochondrial electron transport, cytochrome c to oxygen"/>
    <property type="evidence" value="ECO:0007669"/>
    <property type="project" value="InterPro"/>
</dbReference>
<dbReference type="Proteomes" id="UP000799421">
    <property type="component" value="Unassembled WGS sequence"/>
</dbReference>
<name>A0A6A7BW78_9PEZI</name>
<dbReference type="InterPro" id="IPR002124">
    <property type="entry name" value="Cyt_c_oxidase_su5b"/>
</dbReference>
<feature type="non-terminal residue" evidence="2">
    <location>
        <position position="125"/>
    </location>
</feature>
<keyword evidence="3" id="KW-1185">Reference proteome</keyword>
<feature type="region of interest" description="Disordered" evidence="1">
    <location>
        <begin position="28"/>
        <end position="79"/>
    </location>
</feature>
<proteinExistence type="predicted"/>
<dbReference type="GO" id="GO:0045277">
    <property type="term" value="C:respiratory chain complex IV"/>
    <property type="evidence" value="ECO:0007669"/>
    <property type="project" value="InterPro"/>
</dbReference>
<evidence type="ECO:0000256" key="1">
    <source>
        <dbReference type="SAM" id="MobiDB-lite"/>
    </source>
</evidence>
<dbReference type="OrthoDB" id="10249250at2759"/>
<protein>
    <submittedName>
        <fullName evidence="2">COX5B-domain-containing protein</fullName>
    </submittedName>
</protein>
<organism evidence="2 3">
    <name type="scientific">Piedraia hortae CBS 480.64</name>
    <dbReference type="NCBI Taxonomy" id="1314780"/>
    <lineage>
        <taxon>Eukaryota</taxon>
        <taxon>Fungi</taxon>
        <taxon>Dikarya</taxon>
        <taxon>Ascomycota</taxon>
        <taxon>Pezizomycotina</taxon>
        <taxon>Dothideomycetes</taxon>
        <taxon>Dothideomycetidae</taxon>
        <taxon>Capnodiales</taxon>
        <taxon>Piedraiaceae</taxon>
        <taxon>Piedraia</taxon>
    </lineage>
</organism>
<dbReference type="AlphaFoldDB" id="A0A6A7BW78"/>
<dbReference type="Pfam" id="PF01215">
    <property type="entry name" value="COX5B"/>
    <property type="match status" value="1"/>
</dbReference>
<accession>A0A6A7BW78</accession>